<evidence type="ECO:0000256" key="6">
    <source>
        <dbReference type="ARBA" id="ARBA00023163"/>
    </source>
</evidence>
<gene>
    <name evidence="11" type="ORF">EGW08_003444</name>
</gene>
<dbReference type="STRING" id="188477.A0A3S1BI31"/>
<evidence type="ECO:0000313" key="11">
    <source>
        <dbReference type="EMBL" id="RUS88814.1"/>
    </source>
</evidence>
<keyword evidence="12" id="KW-1185">Reference proteome</keyword>
<dbReference type="EMBL" id="RQTK01000073">
    <property type="protein sequence ID" value="RUS88814.1"/>
    <property type="molecule type" value="Genomic_DNA"/>
</dbReference>
<evidence type="ECO:0000313" key="12">
    <source>
        <dbReference type="Proteomes" id="UP000271974"/>
    </source>
</evidence>
<dbReference type="GO" id="GO:0001046">
    <property type="term" value="F:core promoter sequence-specific DNA binding"/>
    <property type="evidence" value="ECO:0007669"/>
    <property type="project" value="TreeGrafter"/>
</dbReference>
<reference evidence="11 12" key="1">
    <citation type="submission" date="2019-01" db="EMBL/GenBank/DDBJ databases">
        <title>A draft genome assembly of the solar-powered sea slug Elysia chlorotica.</title>
        <authorList>
            <person name="Cai H."/>
            <person name="Li Q."/>
            <person name="Fang X."/>
            <person name="Li J."/>
            <person name="Curtis N.E."/>
            <person name="Altenburger A."/>
            <person name="Shibata T."/>
            <person name="Feng M."/>
            <person name="Maeda T."/>
            <person name="Schwartz J.A."/>
            <person name="Shigenobu S."/>
            <person name="Lundholm N."/>
            <person name="Nishiyama T."/>
            <person name="Yang H."/>
            <person name="Hasebe M."/>
            <person name="Li S."/>
            <person name="Pierce S.K."/>
            <person name="Wang J."/>
        </authorList>
    </citation>
    <scope>NUCLEOTIDE SEQUENCE [LARGE SCALE GENOMIC DNA]</scope>
    <source>
        <strain evidence="11">EC2010</strain>
        <tissue evidence="11">Whole organism of an adult</tissue>
    </source>
</reference>
<keyword evidence="6" id="KW-0804">Transcription</keyword>
<comment type="caution">
    <text evidence="11">The sequence shown here is derived from an EMBL/GenBank/DDBJ whole genome shotgun (WGS) entry which is preliminary data.</text>
</comment>
<dbReference type="PANTHER" id="PTHR13421:SF16">
    <property type="entry name" value="SNRNA-ACTIVATING PROTEIN COMPLEX SUBUNIT 3"/>
    <property type="match status" value="1"/>
</dbReference>
<dbReference type="PANTHER" id="PTHR13421">
    <property type="entry name" value="SNRNA-ACTIVATING PROTEIN COMPLEX SUBUNIT 3"/>
    <property type="match status" value="1"/>
</dbReference>
<proteinExistence type="inferred from homology"/>
<dbReference type="GO" id="GO:0042796">
    <property type="term" value="P:snRNA transcription by RNA polymerase III"/>
    <property type="evidence" value="ECO:0007669"/>
    <property type="project" value="TreeGrafter"/>
</dbReference>
<evidence type="ECO:0000256" key="3">
    <source>
        <dbReference type="ARBA" id="ARBA00013634"/>
    </source>
</evidence>
<keyword evidence="4" id="KW-0805">Transcription regulation</keyword>
<comment type="subcellular location">
    <subcellularLocation>
        <location evidence="1">Nucleus</location>
    </subcellularLocation>
</comment>
<evidence type="ECO:0000256" key="5">
    <source>
        <dbReference type="ARBA" id="ARBA00023125"/>
    </source>
</evidence>
<evidence type="ECO:0000256" key="7">
    <source>
        <dbReference type="ARBA" id="ARBA00023242"/>
    </source>
</evidence>
<sequence>MHKGKRKIEESELVNPREFMSYWGLEAHEATRVKPADSATAQINIAAAMGVSADTVAELEDVCGRKALFRGNEPKKKANLYRMNEQPPQSELQCLKHQIAENKKREKFSYDALIKSHMKYTTQDVFMSILPAGANLKEIDPEFRVPEPNVVLTVEVNKCLLQGVYTQTLKERDVYLVLGSQPLTDLRDKIKCSSDRVIPGDYSNMPDVDPQTLQTTGDMFKSSFFLFENVFYNDMRLADNKDYSKPIIAWANDHMPGREFTTEEMSEHTFFDLKIRLGHHYLFKHQGNCEHSVVFTDLRLFNATDLQDVRLYPVLSITRTRGRDVCQSCCSLSAKWCVSNSPLIPCEPTLMCGNCYKSLMYNKDGTKISDFQAYHYVS</sequence>
<dbReference type="OrthoDB" id="46583at2759"/>
<evidence type="ECO:0000256" key="9">
    <source>
        <dbReference type="ARBA" id="ARBA00025958"/>
    </source>
</evidence>
<dbReference type="AlphaFoldDB" id="A0A3S1BI31"/>
<name>A0A3S1BI31_ELYCH</name>
<evidence type="ECO:0000256" key="8">
    <source>
        <dbReference type="ARBA" id="ARBA00025193"/>
    </source>
</evidence>
<protein>
    <recommendedName>
        <fullName evidence="3">snRNA-activating protein complex subunit 3</fullName>
    </recommendedName>
    <alternativeName>
        <fullName evidence="10">Small nuclear RNA-activating complex polypeptide 3</fullName>
    </alternativeName>
</protein>
<comment type="similarity">
    <text evidence="2">Belongs to the SNAPC3/SRD2 family.</text>
</comment>
<evidence type="ECO:0000256" key="10">
    <source>
        <dbReference type="ARBA" id="ARBA00029606"/>
    </source>
</evidence>
<organism evidence="11 12">
    <name type="scientific">Elysia chlorotica</name>
    <name type="common">Eastern emerald elysia</name>
    <name type="synonym">Sea slug</name>
    <dbReference type="NCBI Taxonomy" id="188477"/>
    <lineage>
        <taxon>Eukaryota</taxon>
        <taxon>Metazoa</taxon>
        <taxon>Spiralia</taxon>
        <taxon>Lophotrochozoa</taxon>
        <taxon>Mollusca</taxon>
        <taxon>Gastropoda</taxon>
        <taxon>Heterobranchia</taxon>
        <taxon>Euthyneura</taxon>
        <taxon>Panpulmonata</taxon>
        <taxon>Sacoglossa</taxon>
        <taxon>Placobranchoidea</taxon>
        <taxon>Plakobranchidae</taxon>
        <taxon>Elysia</taxon>
    </lineage>
</organism>
<evidence type="ECO:0000256" key="2">
    <source>
        <dbReference type="ARBA" id="ARBA00010410"/>
    </source>
</evidence>
<dbReference type="InterPro" id="IPR022042">
    <property type="entry name" value="snRNA-activating_su3"/>
</dbReference>
<dbReference type="GO" id="GO:0042795">
    <property type="term" value="P:snRNA transcription by RNA polymerase II"/>
    <property type="evidence" value="ECO:0007669"/>
    <property type="project" value="TreeGrafter"/>
</dbReference>
<dbReference type="GO" id="GO:0001006">
    <property type="term" value="F:RNA polymerase III type 3 promoter sequence-specific DNA binding"/>
    <property type="evidence" value="ECO:0007669"/>
    <property type="project" value="TreeGrafter"/>
</dbReference>
<dbReference type="GO" id="GO:0000978">
    <property type="term" value="F:RNA polymerase II cis-regulatory region sequence-specific DNA binding"/>
    <property type="evidence" value="ECO:0007669"/>
    <property type="project" value="TreeGrafter"/>
</dbReference>
<dbReference type="GO" id="GO:0019185">
    <property type="term" value="C:snRNA-activating protein complex"/>
    <property type="evidence" value="ECO:0007669"/>
    <property type="project" value="TreeGrafter"/>
</dbReference>
<keyword evidence="5" id="KW-0238">DNA-binding</keyword>
<dbReference type="Proteomes" id="UP000271974">
    <property type="component" value="Unassembled WGS sequence"/>
</dbReference>
<keyword evidence="7" id="KW-0539">Nucleus</keyword>
<accession>A0A3S1BI31</accession>
<dbReference type="Pfam" id="PF12251">
    <property type="entry name" value="SNAPC3"/>
    <property type="match status" value="1"/>
</dbReference>
<evidence type="ECO:0000256" key="1">
    <source>
        <dbReference type="ARBA" id="ARBA00004123"/>
    </source>
</evidence>
<comment type="subunit">
    <text evidence="9">Part of the SNAPc complex composed of 5 subunits: SNAPC1, SNAPC2, SNAPC3, SNAPC4 and SNAPC5. SNAPC3 interacts with SNAPC1.</text>
</comment>
<dbReference type="GO" id="GO:0003681">
    <property type="term" value="F:bent DNA binding"/>
    <property type="evidence" value="ECO:0007669"/>
    <property type="project" value="TreeGrafter"/>
</dbReference>
<evidence type="ECO:0000256" key="4">
    <source>
        <dbReference type="ARBA" id="ARBA00023015"/>
    </source>
</evidence>
<comment type="function">
    <text evidence="8">Part of the SNAPc complex required for the transcription of both RNA polymerase II and III small-nuclear RNA genes. Binds to the proximal sequence element (PSE), a non-TATA-box basal promoter element common to these 2 types of genes. Recruits TBP and BRF2 to the U6 snRNA TATA box.</text>
</comment>
<dbReference type="GO" id="GO:0005634">
    <property type="term" value="C:nucleus"/>
    <property type="evidence" value="ECO:0007669"/>
    <property type="project" value="UniProtKB-SubCell"/>
</dbReference>